<protein>
    <recommendedName>
        <fullName evidence="7">DUF2207 domain-containing protein</fullName>
    </recommendedName>
</protein>
<dbReference type="OrthoDB" id="3719237at2"/>
<gene>
    <name evidence="5" type="ORF">BW730_10650</name>
</gene>
<dbReference type="Pfam" id="PF09972">
    <property type="entry name" value="DUF2207"/>
    <property type="match status" value="1"/>
</dbReference>
<keyword evidence="2" id="KW-0812">Transmembrane</keyword>
<dbReference type="STRING" id="1332264.BW730_10650"/>
<dbReference type="EMBL" id="CP019606">
    <property type="protein sequence ID" value="AQP47883.1"/>
    <property type="molecule type" value="Genomic_DNA"/>
</dbReference>
<evidence type="ECO:0000256" key="2">
    <source>
        <dbReference type="SAM" id="Phobius"/>
    </source>
</evidence>
<dbReference type="Proteomes" id="UP000188145">
    <property type="component" value="Chromosome"/>
</dbReference>
<evidence type="ECO:0000256" key="1">
    <source>
        <dbReference type="SAM" id="MobiDB-lite"/>
    </source>
</evidence>
<proteinExistence type="predicted"/>
<evidence type="ECO:0000259" key="3">
    <source>
        <dbReference type="Pfam" id="PF09972"/>
    </source>
</evidence>
<name>A0A1Q2CP47_9ACTN</name>
<evidence type="ECO:0000313" key="5">
    <source>
        <dbReference type="EMBL" id="AQP47883.1"/>
    </source>
</evidence>
<evidence type="ECO:0008006" key="7">
    <source>
        <dbReference type="Google" id="ProtNLM"/>
    </source>
</evidence>
<dbReference type="Pfam" id="PF20990">
    <property type="entry name" value="DUF2207_C"/>
    <property type="match status" value="1"/>
</dbReference>
<evidence type="ECO:0000259" key="4">
    <source>
        <dbReference type="Pfam" id="PF20990"/>
    </source>
</evidence>
<sequence length="522" mass="56038">MDTDSGVTSIRIGSINTYLEPGRYAYRISYTFTDVALNTFGGQEIYQNANGNQWGTGFDRVAATLRVPASLVDRLNGDAACYQGPKGSRDRCTISRTDGADGTSFTATSDGALGAFEGVTFAVGFEPATFERAATPRTPTLWRLPFLLATSSVGLAALAVAQVRRWLARPRTDAEAAVRFAPPKDLPLMAAADVWGVAERGPTAELIAAVLDGEVRFTTAGDFADQYVQAGPPRRVTRGEAKRLRAGFVAEGLAEVKDDTTRKLLLDYFPAGRIDPSHVPHALTEDRRRALVESLGLRRAGGSGRWFVKSYVLLLLLVALSTVFLWAMGDHWWVVWVVGLVGLLLLVAAAFRMPTGGRLTEHGEEVLGELRGLERFMSMAEKDRIAWLQSTSSAPRLRDADDRARVKLYEPLLPYAVIFGLEDSWADLVGADLDGNRSRWMLGGASVAFAQLLSSVSWPRPGTRASFAPGRRTLRQASTSFATGLTKFSSGGSGRGGGSRRGGSRGGGRSGGGRGGGGGRSW</sequence>
<dbReference type="InterPro" id="IPR048389">
    <property type="entry name" value="YciQ-like_C"/>
</dbReference>
<feature type="domain" description="DUF2207" evidence="3">
    <location>
        <begin position="16"/>
        <end position="88"/>
    </location>
</feature>
<dbReference type="AlphaFoldDB" id="A0A1Q2CP47"/>
<keyword evidence="6" id="KW-1185">Reference proteome</keyword>
<keyword evidence="2" id="KW-0472">Membrane</keyword>
<feature type="transmembrane region" description="Helical" evidence="2">
    <location>
        <begin position="141"/>
        <end position="161"/>
    </location>
</feature>
<dbReference type="RefSeq" id="WP_145952812.1">
    <property type="nucleotide sequence ID" value="NZ_CP019606.1"/>
</dbReference>
<keyword evidence="2" id="KW-1133">Transmembrane helix</keyword>
<evidence type="ECO:0000313" key="6">
    <source>
        <dbReference type="Proteomes" id="UP000188145"/>
    </source>
</evidence>
<feature type="domain" description="Predicted membrane protein YciQ-like C-terminal" evidence="4">
    <location>
        <begin position="308"/>
        <end position="426"/>
    </location>
</feature>
<feature type="transmembrane region" description="Helical" evidence="2">
    <location>
        <begin position="333"/>
        <end position="351"/>
    </location>
</feature>
<feature type="region of interest" description="Disordered" evidence="1">
    <location>
        <begin position="484"/>
        <end position="522"/>
    </location>
</feature>
<reference evidence="6" key="1">
    <citation type="submission" date="2017-02" db="EMBL/GenBank/DDBJ databases">
        <title>Tessaracoccus aquaemaris sp. nov., isolated from the intestine of a Korean rockfish, Sebastes schlegelii, in a marine aquaculture pond.</title>
        <authorList>
            <person name="Tak E.J."/>
            <person name="Bae J.-W."/>
        </authorList>
    </citation>
    <scope>NUCLEOTIDE SEQUENCE [LARGE SCALE GENOMIC DNA]</scope>
    <source>
        <strain evidence="6">NSG39</strain>
    </source>
</reference>
<feature type="compositionally biased region" description="Gly residues" evidence="1">
    <location>
        <begin position="491"/>
        <end position="522"/>
    </location>
</feature>
<organism evidence="5 6">
    <name type="scientific">Tessaracoccus aquimaris</name>
    <dbReference type="NCBI Taxonomy" id="1332264"/>
    <lineage>
        <taxon>Bacteria</taxon>
        <taxon>Bacillati</taxon>
        <taxon>Actinomycetota</taxon>
        <taxon>Actinomycetes</taxon>
        <taxon>Propionibacteriales</taxon>
        <taxon>Propionibacteriaceae</taxon>
        <taxon>Tessaracoccus</taxon>
    </lineage>
</organism>
<dbReference type="KEGG" id="tes:BW730_10650"/>
<feature type="transmembrane region" description="Helical" evidence="2">
    <location>
        <begin position="306"/>
        <end position="327"/>
    </location>
</feature>
<dbReference type="InterPro" id="IPR018702">
    <property type="entry name" value="DUF2207"/>
</dbReference>
<accession>A0A1Q2CP47</accession>